<evidence type="ECO:0000313" key="7">
    <source>
        <dbReference type="Proteomes" id="UP001589587"/>
    </source>
</evidence>
<dbReference type="Proteomes" id="UP001589587">
    <property type="component" value="Unassembled WGS sequence"/>
</dbReference>
<evidence type="ECO:0000256" key="2">
    <source>
        <dbReference type="ARBA" id="ARBA00023125"/>
    </source>
</evidence>
<keyword evidence="2 4" id="KW-0238">DNA-binding</keyword>
<dbReference type="Gene3D" id="1.10.357.10">
    <property type="entry name" value="Tetracycline Repressor, domain 2"/>
    <property type="match status" value="2"/>
</dbReference>
<dbReference type="RefSeq" id="WP_378375202.1">
    <property type="nucleotide sequence ID" value="NZ_JBHMAS010000049.1"/>
</dbReference>
<accession>A0ABV5XH51</accession>
<gene>
    <name evidence="6" type="ORF">ACFFQ6_19045</name>
</gene>
<name>A0ABV5XH51_9NOCA</name>
<evidence type="ECO:0000256" key="3">
    <source>
        <dbReference type="ARBA" id="ARBA00023163"/>
    </source>
</evidence>
<keyword evidence="1" id="KW-0805">Transcription regulation</keyword>
<feature type="DNA-binding region" description="H-T-H motif" evidence="4">
    <location>
        <begin position="264"/>
        <end position="283"/>
    </location>
</feature>
<dbReference type="SUPFAM" id="SSF46689">
    <property type="entry name" value="Homeodomain-like"/>
    <property type="match status" value="1"/>
</dbReference>
<dbReference type="EMBL" id="JBHMAS010000049">
    <property type="protein sequence ID" value="MFB9781796.1"/>
    <property type="molecule type" value="Genomic_DNA"/>
</dbReference>
<sequence>MVAGSLRLLTDRDASTMQFVDAGVTTLVEAPRDILERGLRSEQVVNHAGASQATFFRKFRTKSEFIEAVITSLTESTLHSADKVKQTVRAQLVANDDALRPTVTTLVKEAFDAIVNDASTARSLLSHIFAGSHRRTSTALGNEYRRRDELVSAAYEALFEKTDATLRRPFTTKTFAVTVNAVIDGFRIRSRIDSRSVSPDIMSDALLAILGAVVDTSGLHQHLDDVVSPIDQPAETRPLPRDPRAAFLAAARSEFGKRGYFMTQINDIADTAAVPRAAANKLFPTKPHILVAALQSRVDSLRETVADDILIGLGDVAIIENFLLRCAQLASDETEFMDALLVAVAHDTYGEPESLLSLKEKLNIPSIIAPIVQRGQDNGVLSTISAPMDIAAGITNTLLLRCFTRRADSPADNAAFVGAMLLNGLAHP</sequence>
<protein>
    <submittedName>
        <fullName evidence="6">TetR/AcrR family transcriptional regulator</fullName>
    </submittedName>
</protein>
<dbReference type="InterPro" id="IPR001647">
    <property type="entry name" value="HTH_TetR"/>
</dbReference>
<keyword evidence="7" id="KW-1185">Reference proteome</keyword>
<dbReference type="PANTHER" id="PTHR30055">
    <property type="entry name" value="HTH-TYPE TRANSCRIPTIONAL REGULATOR RUTR"/>
    <property type="match status" value="1"/>
</dbReference>
<organism evidence="6 7">
    <name type="scientific">Rhodococcus baikonurensis</name>
    <dbReference type="NCBI Taxonomy" id="172041"/>
    <lineage>
        <taxon>Bacteria</taxon>
        <taxon>Bacillati</taxon>
        <taxon>Actinomycetota</taxon>
        <taxon>Actinomycetes</taxon>
        <taxon>Mycobacteriales</taxon>
        <taxon>Nocardiaceae</taxon>
        <taxon>Rhodococcus</taxon>
        <taxon>Rhodococcus erythropolis group</taxon>
    </lineage>
</organism>
<dbReference type="InterPro" id="IPR050109">
    <property type="entry name" value="HTH-type_TetR-like_transc_reg"/>
</dbReference>
<evidence type="ECO:0000256" key="4">
    <source>
        <dbReference type="PROSITE-ProRule" id="PRU00335"/>
    </source>
</evidence>
<dbReference type="InterPro" id="IPR009057">
    <property type="entry name" value="Homeodomain-like_sf"/>
</dbReference>
<keyword evidence="3" id="KW-0804">Transcription</keyword>
<reference evidence="6 7" key="1">
    <citation type="submission" date="2024-09" db="EMBL/GenBank/DDBJ databases">
        <authorList>
            <person name="Sun Q."/>
            <person name="Mori K."/>
        </authorList>
    </citation>
    <scope>NUCLEOTIDE SEQUENCE [LARGE SCALE GENOMIC DNA]</scope>
    <source>
        <strain evidence="6 7">JCM 11411</strain>
    </source>
</reference>
<comment type="caution">
    <text evidence="6">The sequence shown here is derived from an EMBL/GenBank/DDBJ whole genome shotgun (WGS) entry which is preliminary data.</text>
</comment>
<feature type="domain" description="HTH tetR-type" evidence="5">
    <location>
        <begin position="241"/>
        <end position="301"/>
    </location>
</feature>
<evidence type="ECO:0000256" key="1">
    <source>
        <dbReference type="ARBA" id="ARBA00023015"/>
    </source>
</evidence>
<evidence type="ECO:0000259" key="5">
    <source>
        <dbReference type="PROSITE" id="PS50977"/>
    </source>
</evidence>
<proteinExistence type="predicted"/>
<dbReference type="PROSITE" id="PS50977">
    <property type="entry name" value="HTH_TETR_2"/>
    <property type="match status" value="1"/>
</dbReference>
<evidence type="ECO:0000313" key="6">
    <source>
        <dbReference type="EMBL" id="MFB9781796.1"/>
    </source>
</evidence>
<dbReference type="PANTHER" id="PTHR30055:SF234">
    <property type="entry name" value="HTH-TYPE TRANSCRIPTIONAL REGULATOR BETI"/>
    <property type="match status" value="1"/>
</dbReference>
<dbReference type="Pfam" id="PF00440">
    <property type="entry name" value="TetR_N"/>
    <property type="match status" value="1"/>
</dbReference>